<evidence type="ECO:0000256" key="5">
    <source>
        <dbReference type="ARBA" id="ARBA00023136"/>
    </source>
</evidence>
<keyword evidence="2 10" id="KW-0808">Transferase</keyword>
<organism evidence="13 14">
    <name type="scientific">Linnemannia gamsii</name>
    <dbReference type="NCBI Taxonomy" id="64522"/>
    <lineage>
        <taxon>Eukaryota</taxon>
        <taxon>Fungi</taxon>
        <taxon>Fungi incertae sedis</taxon>
        <taxon>Mucoromycota</taxon>
        <taxon>Mortierellomycotina</taxon>
        <taxon>Mortierellomycetes</taxon>
        <taxon>Mortierellales</taxon>
        <taxon>Mortierellaceae</taxon>
        <taxon>Linnemannia</taxon>
    </lineage>
</organism>
<feature type="region of interest" description="Disordered" evidence="11">
    <location>
        <begin position="492"/>
        <end position="733"/>
    </location>
</feature>
<keyword evidence="5 10" id="KW-0472">Membrane</keyword>
<dbReference type="GO" id="GO:0019706">
    <property type="term" value="F:protein-cysteine S-palmitoyltransferase activity"/>
    <property type="evidence" value="ECO:0007669"/>
    <property type="project" value="UniProtKB-EC"/>
</dbReference>
<dbReference type="InterPro" id="IPR039859">
    <property type="entry name" value="PFA4/ZDH16/20/ERF2-like"/>
</dbReference>
<comment type="domain">
    <text evidence="10">The DHHC domain is required for palmitoyltransferase activity.</text>
</comment>
<keyword evidence="6" id="KW-0564">Palmitate</keyword>
<accession>A0A9P6R4A6</accession>
<feature type="domain" description="Palmitoyltransferase DHHC" evidence="12">
    <location>
        <begin position="198"/>
        <end position="369"/>
    </location>
</feature>
<keyword evidence="3 10" id="KW-0812">Transmembrane</keyword>
<evidence type="ECO:0000256" key="8">
    <source>
        <dbReference type="ARBA" id="ARBA00023315"/>
    </source>
</evidence>
<evidence type="ECO:0000256" key="3">
    <source>
        <dbReference type="ARBA" id="ARBA00022692"/>
    </source>
</evidence>
<evidence type="ECO:0000256" key="7">
    <source>
        <dbReference type="ARBA" id="ARBA00023288"/>
    </source>
</evidence>
<feature type="compositionally biased region" description="Polar residues" evidence="11">
    <location>
        <begin position="65"/>
        <end position="88"/>
    </location>
</feature>
<feature type="compositionally biased region" description="Gly residues" evidence="11">
    <location>
        <begin position="669"/>
        <end position="680"/>
    </location>
</feature>
<feature type="compositionally biased region" description="Low complexity" evidence="11">
    <location>
        <begin position="46"/>
        <end position="64"/>
    </location>
</feature>
<dbReference type="PANTHER" id="PTHR12246">
    <property type="entry name" value="PALMITOYLTRANSFERASE ZDHHC16"/>
    <property type="match status" value="1"/>
</dbReference>
<name>A0A9P6R4A6_9FUNG</name>
<feature type="compositionally biased region" description="Polar residues" evidence="11">
    <location>
        <begin position="566"/>
        <end position="580"/>
    </location>
</feature>
<dbReference type="PROSITE" id="PS50216">
    <property type="entry name" value="DHHC"/>
    <property type="match status" value="1"/>
</dbReference>
<proteinExistence type="inferred from homology"/>
<dbReference type="GO" id="GO:0016020">
    <property type="term" value="C:membrane"/>
    <property type="evidence" value="ECO:0007669"/>
    <property type="project" value="UniProtKB-SubCell"/>
</dbReference>
<dbReference type="EC" id="2.3.1.225" evidence="10"/>
<evidence type="ECO:0000256" key="1">
    <source>
        <dbReference type="ARBA" id="ARBA00004141"/>
    </source>
</evidence>
<comment type="catalytic activity">
    <reaction evidence="9 10">
        <text>L-cysteinyl-[protein] + hexadecanoyl-CoA = S-hexadecanoyl-L-cysteinyl-[protein] + CoA</text>
        <dbReference type="Rhea" id="RHEA:36683"/>
        <dbReference type="Rhea" id="RHEA-COMP:10131"/>
        <dbReference type="Rhea" id="RHEA-COMP:11032"/>
        <dbReference type="ChEBI" id="CHEBI:29950"/>
        <dbReference type="ChEBI" id="CHEBI:57287"/>
        <dbReference type="ChEBI" id="CHEBI:57379"/>
        <dbReference type="ChEBI" id="CHEBI:74151"/>
        <dbReference type="EC" id="2.3.1.225"/>
    </reaction>
</comment>
<dbReference type="Proteomes" id="UP000823405">
    <property type="component" value="Unassembled WGS sequence"/>
</dbReference>
<gene>
    <name evidence="13" type="primary">ZDHHC2</name>
    <name evidence="13" type="ORF">BGZ97_012312</name>
</gene>
<dbReference type="EMBL" id="JAAAIN010000794">
    <property type="protein sequence ID" value="KAG0310791.1"/>
    <property type="molecule type" value="Genomic_DNA"/>
</dbReference>
<feature type="compositionally biased region" description="Low complexity" evidence="11">
    <location>
        <begin position="636"/>
        <end position="658"/>
    </location>
</feature>
<dbReference type="OrthoDB" id="9909019at2759"/>
<reference evidence="13" key="1">
    <citation type="journal article" date="2020" name="Fungal Divers.">
        <title>Resolving the Mortierellaceae phylogeny through synthesis of multi-gene phylogenetics and phylogenomics.</title>
        <authorList>
            <person name="Vandepol N."/>
            <person name="Liber J."/>
            <person name="Desiro A."/>
            <person name="Na H."/>
            <person name="Kennedy M."/>
            <person name="Barry K."/>
            <person name="Grigoriev I.V."/>
            <person name="Miller A.N."/>
            <person name="O'Donnell K."/>
            <person name="Stajich J.E."/>
            <person name="Bonito G."/>
        </authorList>
    </citation>
    <scope>NUCLEOTIDE SEQUENCE</scope>
    <source>
        <strain evidence="13">NVP60</strain>
    </source>
</reference>
<evidence type="ECO:0000256" key="4">
    <source>
        <dbReference type="ARBA" id="ARBA00022989"/>
    </source>
</evidence>
<feature type="compositionally biased region" description="Polar residues" evidence="11">
    <location>
        <begin position="609"/>
        <end position="631"/>
    </location>
</feature>
<feature type="compositionally biased region" description="Polar residues" evidence="11">
    <location>
        <begin position="723"/>
        <end position="733"/>
    </location>
</feature>
<comment type="caution">
    <text evidence="13">The sequence shown here is derived from an EMBL/GenBank/DDBJ whole genome shotgun (WGS) entry which is preliminary data.</text>
</comment>
<keyword evidence="4 10" id="KW-1133">Transmembrane helix</keyword>
<feature type="transmembrane region" description="Helical" evidence="10">
    <location>
        <begin position="333"/>
        <end position="353"/>
    </location>
</feature>
<protein>
    <recommendedName>
        <fullName evidence="10">Palmitoyltransferase</fullName>
        <ecNumber evidence="10">2.3.1.225</ecNumber>
    </recommendedName>
</protein>
<feature type="compositionally biased region" description="Low complexity" evidence="11">
    <location>
        <begin position="530"/>
        <end position="544"/>
    </location>
</feature>
<evidence type="ECO:0000313" key="13">
    <source>
        <dbReference type="EMBL" id="KAG0310791.1"/>
    </source>
</evidence>
<comment type="subcellular location">
    <subcellularLocation>
        <location evidence="1">Membrane</location>
        <topology evidence="1">Multi-pass membrane protein</topology>
    </subcellularLocation>
</comment>
<feature type="region of interest" description="Disordered" evidence="11">
    <location>
        <begin position="46"/>
        <end position="88"/>
    </location>
</feature>
<evidence type="ECO:0000313" key="14">
    <source>
        <dbReference type="Proteomes" id="UP000823405"/>
    </source>
</evidence>
<feature type="compositionally biased region" description="Basic and acidic residues" evidence="11">
    <location>
        <begin position="581"/>
        <end position="608"/>
    </location>
</feature>
<dbReference type="Pfam" id="PF01529">
    <property type="entry name" value="DHHC"/>
    <property type="match status" value="1"/>
</dbReference>
<sequence length="733" mass="79326">MYIYTLRFICLPRSQPAIPPTTTPYQLQKSVSVNSHTSESIIALPSSASAQDQQNDSPSQSQYQRPRTPSNTTGQSASSHLPISTNLQRTSPHLVSIATAPKYPPAAVAPTASTADLMSTRGASHVGINIPSEIHVLEPTHTTPHSVGYPVSHSVSSGVGAVRVSIDFSGPMQRSRHASDESSTQQPLATLSITKRNGRPRWCNVCKIVKPDRCHHCSECNRCVLRMDHHCPWVNGCVGFDNYKYFYLFIFYGSLTSLWVVGSMIPMLLQALQGYSPDDQPWSKMNSVVSSTADSVDELFGSYDRPGARKDSRKEGQGDAWSGNLRRPFDVQWIIITVIAFLLALLIVSFTGAHTSYILNNRTTIETMQDVRNTFIRVQYRKNDLASDTAAPSGIVGPSAPSPRVGILPSFMSEIEFNVVMVEQGESLWNQGSWLANWKCFMGPTWWLWFIPYFNTPGDGIHDVYSEKVHMRLVGDALAQARMQVVNFGGLARDAGDNGGGGNEGDIGAGASDMAHATTSNGNRKEPYTASVLPSSSRLPSAPSIDATAQEAGPSSGSHFLPSVRFGSNQPDSPMSTADQGRSRKGSDIEMQERGKSPTREGSRDRSNTIHSKGQSSQLSGYSTPTREQSGPSPSPRQRSPKSQKGQSQSQSQSQSPSGRRRQRTRSGGTSGSYGGYGGGHVREFGLGLGMDGIPVDSGTGLKLSSGHLGRSSHRSQARQHSGTNQQLGVSQH</sequence>
<keyword evidence="8 10" id="KW-0012">Acyltransferase</keyword>
<comment type="similarity">
    <text evidence="10">Belongs to the DHHC palmitoyltransferase family.</text>
</comment>
<keyword evidence="14" id="KW-1185">Reference proteome</keyword>
<evidence type="ECO:0000256" key="6">
    <source>
        <dbReference type="ARBA" id="ARBA00023139"/>
    </source>
</evidence>
<evidence type="ECO:0000259" key="12">
    <source>
        <dbReference type="Pfam" id="PF01529"/>
    </source>
</evidence>
<evidence type="ECO:0000256" key="2">
    <source>
        <dbReference type="ARBA" id="ARBA00022679"/>
    </source>
</evidence>
<feature type="compositionally biased region" description="Gly residues" evidence="11">
    <location>
        <begin position="497"/>
        <end position="508"/>
    </location>
</feature>
<evidence type="ECO:0000256" key="10">
    <source>
        <dbReference type="RuleBase" id="RU079119"/>
    </source>
</evidence>
<dbReference type="InterPro" id="IPR001594">
    <property type="entry name" value="Palmitoyltrfase_DHHC"/>
</dbReference>
<evidence type="ECO:0000256" key="9">
    <source>
        <dbReference type="ARBA" id="ARBA00048048"/>
    </source>
</evidence>
<evidence type="ECO:0000256" key="11">
    <source>
        <dbReference type="SAM" id="MobiDB-lite"/>
    </source>
</evidence>
<dbReference type="AlphaFoldDB" id="A0A9P6R4A6"/>
<keyword evidence="7" id="KW-0449">Lipoprotein</keyword>
<feature type="transmembrane region" description="Helical" evidence="10">
    <location>
        <begin position="245"/>
        <end position="269"/>
    </location>
</feature>